<feature type="domain" description="HTH tetR-type" evidence="5">
    <location>
        <begin position="26"/>
        <end position="86"/>
    </location>
</feature>
<dbReference type="Gene3D" id="1.10.357.10">
    <property type="entry name" value="Tetracycline Repressor, domain 2"/>
    <property type="match status" value="1"/>
</dbReference>
<comment type="caution">
    <text evidence="6">The sequence shown here is derived from an EMBL/GenBank/DDBJ whole genome shotgun (WGS) entry which is preliminary data.</text>
</comment>
<evidence type="ECO:0000259" key="5">
    <source>
        <dbReference type="PROSITE" id="PS50977"/>
    </source>
</evidence>
<dbReference type="InterPro" id="IPR050109">
    <property type="entry name" value="HTH-type_TetR-like_transc_reg"/>
</dbReference>
<dbReference type="PANTHER" id="PTHR30055">
    <property type="entry name" value="HTH-TYPE TRANSCRIPTIONAL REGULATOR RUTR"/>
    <property type="match status" value="1"/>
</dbReference>
<dbReference type="Pfam" id="PF00440">
    <property type="entry name" value="TetR_N"/>
    <property type="match status" value="1"/>
</dbReference>
<evidence type="ECO:0000256" key="1">
    <source>
        <dbReference type="ARBA" id="ARBA00023015"/>
    </source>
</evidence>
<gene>
    <name evidence="6" type="ORF">JS528_00980</name>
</gene>
<keyword evidence="3" id="KW-0804">Transcription</keyword>
<sequence length="241" mass="26261">MANGNQRGTSVKAAVARTRWQRRKKIATRRTIRDTALRLFDECGYDKVTMQRIADEAGMSAITVFRYFPTKEDLVIGFSVDGEPFVDLRQEIGRHMDPSPRDFVRRVAPQVLGSLESEQLEGLALRLRIVRSNEALLSALYARVPRWTAAVAAIWEGKDVVGFGEPGVADGSAPSPSVPSGIAGDDGVAEFSVRLSVSCIIGCVLETLLEWSRLCDVGGDSCDKADVLTSVVSDAMDTVLR</sequence>
<dbReference type="InterPro" id="IPR001647">
    <property type="entry name" value="HTH_TetR"/>
</dbReference>
<dbReference type="Gene3D" id="1.10.10.60">
    <property type="entry name" value="Homeodomain-like"/>
    <property type="match status" value="1"/>
</dbReference>
<dbReference type="PROSITE" id="PS50977">
    <property type="entry name" value="HTH_TETR_2"/>
    <property type="match status" value="1"/>
</dbReference>
<proteinExistence type="predicted"/>
<dbReference type="Proteomes" id="UP000773064">
    <property type="component" value="Unassembled WGS sequence"/>
</dbReference>
<organism evidence="6 7">
    <name type="scientific">Bifidobacterium santillanense</name>
    <dbReference type="NCBI Taxonomy" id="2809028"/>
    <lineage>
        <taxon>Bacteria</taxon>
        <taxon>Bacillati</taxon>
        <taxon>Actinomycetota</taxon>
        <taxon>Actinomycetes</taxon>
        <taxon>Bifidobacteriales</taxon>
        <taxon>Bifidobacteriaceae</taxon>
        <taxon>Bifidobacterium</taxon>
    </lineage>
</organism>
<evidence type="ECO:0000256" key="2">
    <source>
        <dbReference type="ARBA" id="ARBA00023125"/>
    </source>
</evidence>
<dbReference type="RefSeq" id="WP_214357232.1">
    <property type="nucleotide sequence ID" value="NZ_JAFEJS010000001.1"/>
</dbReference>
<feature type="DNA-binding region" description="H-T-H motif" evidence="4">
    <location>
        <begin position="49"/>
        <end position="68"/>
    </location>
</feature>
<name>A0ABS5UM15_9BIFI</name>
<dbReference type="PANTHER" id="PTHR30055:SF234">
    <property type="entry name" value="HTH-TYPE TRANSCRIPTIONAL REGULATOR BETI"/>
    <property type="match status" value="1"/>
</dbReference>
<keyword evidence="7" id="KW-1185">Reference proteome</keyword>
<accession>A0ABS5UM15</accession>
<dbReference type="PRINTS" id="PR00455">
    <property type="entry name" value="HTHTETR"/>
</dbReference>
<evidence type="ECO:0000313" key="7">
    <source>
        <dbReference type="Proteomes" id="UP000773064"/>
    </source>
</evidence>
<keyword evidence="1" id="KW-0805">Transcription regulation</keyword>
<keyword evidence="2 4" id="KW-0238">DNA-binding</keyword>
<evidence type="ECO:0000256" key="4">
    <source>
        <dbReference type="PROSITE-ProRule" id="PRU00335"/>
    </source>
</evidence>
<dbReference type="SUPFAM" id="SSF46689">
    <property type="entry name" value="Homeodomain-like"/>
    <property type="match status" value="1"/>
</dbReference>
<evidence type="ECO:0000313" key="6">
    <source>
        <dbReference type="EMBL" id="MBT1171953.1"/>
    </source>
</evidence>
<dbReference type="InterPro" id="IPR009057">
    <property type="entry name" value="Homeodomain-like_sf"/>
</dbReference>
<protein>
    <submittedName>
        <fullName evidence="6">TetR/AcrR family transcriptional regulator</fullName>
    </submittedName>
</protein>
<evidence type="ECO:0000256" key="3">
    <source>
        <dbReference type="ARBA" id="ARBA00023163"/>
    </source>
</evidence>
<reference evidence="6 7" key="1">
    <citation type="journal article" date="2021" name="Environ. Microbiol.">
        <title>Genetic insights into the dark matter of the mammalian gut microbiota through targeted genome reconstruction.</title>
        <authorList>
            <person name="Lugli G.A."/>
            <person name="Alessandri G."/>
            <person name="Milani C."/>
            <person name="Viappiani A."/>
            <person name="Fontana F."/>
            <person name="Tarracchini C."/>
            <person name="Mancabelli L."/>
            <person name="Argentini C."/>
            <person name="Ruiz L."/>
            <person name="Margolles A."/>
            <person name="van Sinderen D."/>
            <person name="Turroni F."/>
            <person name="Ventura M."/>
        </authorList>
    </citation>
    <scope>NUCLEOTIDE SEQUENCE [LARGE SCALE GENOMIC DNA]</scope>
    <source>
        <strain evidence="6 7">MA2</strain>
    </source>
</reference>
<dbReference type="EMBL" id="JAFEJS010000001">
    <property type="protein sequence ID" value="MBT1171953.1"/>
    <property type="molecule type" value="Genomic_DNA"/>
</dbReference>